<dbReference type="SUPFAM" id="SSF52540">
    <property type="entry name" value="P-loop containing nucleoside triphosphate hydrolases"/>
    <property type="match status" value="1"/>
</dbReference>
<keyword evidence="3" id="KW-1185">Reference proteome</keyword>
<organism evidence="2 3">
    <name type="scientific">Propioniciclava soli</name>
    <dbReference type="NCBI Taxonomy" id="2775081"/>
    <lineage>
        <taxon>Bacteria</taxon>
        <taxon>Bacillati</taxon>
        <taxon>Actinomycetota</taxon>
        <taxon>Actinomycetes</taxon>
        <taxon>Propionibacteriales</taxon>
        <taxon>Propionibacteriaceae</taxon>
        <taxon>Propioniciclava</taxon>
    </lineage>
</organism>
<dbReference type="Pfam" id="PF09848">
    <property type="entry name" value="SLFN-g3_helicase"/>
    <property type="match status" value="1"/>
</dbReference>
<reference evidence="2 3" key="1">
    <citation type="journal article" date="2023" name="Environ Microbiome">
        <title>A coral-associated actinobacterium mitigates coral bleaching under heat stress.</title>
        <authorList>
            <person name="Li J."/>
            <person name="Zou Y."/>
            <person name="Li Q."/>
            <person name="Zhang J."/>
            <person name="Bourne D.G."/>
            <person name="Lyu Y."/>
            <person name="Liu C."/>
            <person name="Zhang S."/>
        </authorList>
    </citation>
    <scope>NUCLEOTIDE SEQUENCE [LARGE SCALE GENOMIC DNA]</scope>
    <source>
        <strain evidence="2 3">SCSIO 13291</strain>
    </source>
</reference>
<dbReference type="CDD" id="cd10439">
    <property type="entry name" value="GIY-YIG_COG3410"/>
    <property type="match status" value="1"/>
</dbReference>
<evidence type="ECO:0000313" key="3">
    <source>
        <dbReference type="Proteomes" id="UP001434337"/>
    </source>
</evidence>
<dbReference type="InterPro" id="IPR014001">
    <property type="entry name" value="Helicase_ATP-bd"/>
</dbReference>
<dbReference type="Gene3D" id="3.40.50.300">
    <property type="entry name" value="P-loop containing nucleotide triphosphate hydrolases"/>
    <property type="match status" value="1"/>
</dbReference>
<dbReference type="InterPro" id="IPR000305">
    <property type="entry name" value="GIY-YIG_endonuc"/>
</dbReference>
<protein>
    <submittedName>
        <fullName evidence="2">DUF2075 domain-containing protein</fullName>
    </submittedName>
</protein>
<evidence type="ECO:0000313" key="2">
    <source>
        <dbReference type="EMBL" id="WZW98452.1"/>
    </source>
</evidence>
<dbReference type="SMART" id="SM00487">
    <property type="entry name" value="DEXDc"/>
    <property type="match status" value="1"/>
</dbReference>
<dbReference type="InterPro" id="IPR018647">
    <property type="entry name" value="SLFN_3-like_DNA/RNA_helicase"/>
</dbReference>
<dbReference type="RefSeq" id="WP_342372488.1">
    <property type="nucleotide sequence ID" value="NZ_CP115965.1"/>
</dbReference>
<name>A0ABZ3C6Q8_9ACTN</name>
<feature type="domain" description="GIY-YIG" evidence="1">
    <location>
        <begin position="27"/>
        <end position="108"/>
    </location>
</feature>
<evidence type="ECO:0000259" key="1">
    <source>
        <dbReference type="PROSITE" id="PS50164"/>
    </source>
</evidence>
<accession>A0ABZ3C6Q8</accession>
<proteinExistence type="predicted"/>
<dbReference type="Proteomes" id="UP001434337">
    <property type="component" value="Chromosome"/>
</dbReference>
<dbReference type="InterPro" id="IPR027417">
    <property type="entry name" value="P-loop_NTPase"/>
</dbReference>
<sequence length="582" mass="66193">MTSFEIRRYGFDRDELRTLHDIEAMRNWPVVYVLDRPAEQPARGSVYFGESVNFLKRMADHLASEEKRQLTTVRVVLDETFNKSACLDLESHLIRYAAGDGSLEVLNRVDGVVDANYFDRRRYREVFDEVFEELREEGLFQRTIPEIINSELFKLSPFKALNTDQAVAVDDIMEGLAADLGGDDDSTSVSFVQGAPGTGKTVIAIYLMKLIADIGQHRGGDGVDRDTLFSDFFVEGYRERFQGLKIGLVVPQQALRMSIRRVFDKTPGLSRSMVVTAFDVADSADQFDVLIVDEAHRLTQFAAQSHGSLTKRFRDVNSRLFAGLQPQASQLDWLRVKTKHLILMLDQDQSVRPADLSQEQIGVAFQEATRLGRSQYRLRTQMRSEAGEDYIDYVQAVLSRVPPAERLDFRPYEVGIVDSPADLVATIREKDSEHGLSRVVAGYAWQWVSAKDPTRYDIELGETKLRWNTRSVDLVNSPTALDESGSIHTVQGYDLNYAGVIIGPDLRYDLETEELFIDRRNYFDKAGKRNNTMAGQVTTDEMLFRYITNVYFVLMTRGIRGTFLHVVDPGLRKYLGRYFGVL</sequence>
<dbReference type="EMBL" id="CP115965">
    <property type="protein sequence ID" value="WZW98452.1"/>
    <property type="molecule type" value="Genomic_DNA"/>
</dbReference>
<gene>
    <name evidence="2" type="ORF">PCC79_16420</name>
</gene>
<dbReference type="PROSITE" id="PS50164">
    <property type="entry name" value="GIY_YIG"/>
    <property type="match status" value="1"/>
</dbReference>